<dbReference type="EMBL" id="MT418680">
    <property type="protein sequence ID" value="QKF94773.1"/>
    <property type="molecule type" value="Genomic_DNA"/>
</dbReference>
<name>A0A7D3URL7_9VIRU</name>
<evidence type="ECO:0000313" key="1">
    <source>
        <dbReference type="EMBL" id="QKF94773.1"/>
    </source>
</evidence>
<organism evidence="1 2">
    <name type="scientific">Fadolivirus FV1/VV64</name>
    <dbReference type="NCBI Taxonomy" id="3070911"/>
    <lineage>
        <taxon>Viruses</taxon>
        <taxon>Varidnaviria</taxon>
        <taxon>Bamfordvirae</taxon>
        <taxon>Nucleocytoviricota</taxon>
        <taxon>Megaviricetes</taxon>
        <taxon>Imitervirales</taxon>
        <taxon>Mimiviridae</taxon>
        <taxon>Klosneuvirinae</taxon>
        <taxon>Fadolivirus</taxon>
        <taxon>Fadolivirus algeromassiliense</taxon>
    </lineage>
</organism>
<gene>
    <name evidence="1" type="ORF">Fadolivirus_1_1315</name>
</gene>
<sequence>MQQYTFIVTHKAKLETPKFTLLGNEYLKDQTIDNYSIRMIDDKLEIKQGTKPLLTGYLVENNYPITKTGLYNDNKQILKTYYLNSFAGGRFVIYNDDMAELTIYGSGRPIISSVLGYLKK</sequence>
<proteinExistence type="predicted"/>
<dbReference type="Proteomes" id="UP001162001">
    <property type="component" value="Segment"/>
</dbReference>
<accession>A0A7D3URL7</accession>
<keyword evidence="2" id="KW-1185">Reference proteome</keyword>
<reference evidence="1 2" key="1">
    <citation type="submission" date="2020-04" db="EMBL/GenBank/DDBJ databases">
        <title>Advantages and limits of metagenomic assembly and binning of a giant virus.</title>
        <authorList>
            <person name="Schulz F."/>
            <person name="Andreani J."/>
            <person name="Francis R."/>
            <person name="Boudjemaa H."/>
            <person name="Bou Khalil J.Y."/>
            <person name="Lee J."/>
            <person name="La Scola B."/>
            <person name="Woyke T."/>
        </authorList>
    </citation>
    <scope>NUCLEOTIDE SEQUENCE [LARGE SCALE GENOMIC DNA]</scope>
    <source>
        <strain evidence="1 2">FV1/VV64</strain>
    </source>
</reference>
<protein>
    <submittedName>
        <fullName evidence="1">Uncharacterized protein</fullName>
    </submittedName>
</protein>
<evidence type="ECO:0000313" key="2">
    <source>
        <dbReference type="Proteomes" id="UP001162001"/>
    </source>
</evidence>